<dbReference type="AlphaFoldDB" id="A0A285U8U9"/>
<dbReference type="EMBL" id="OBQC01000004">
    <property type="protein sequence ID" value="SOC38340.1"/>
    <property type="molecule type" value="Genomic_DNA"/>
</dbReference>
<evidence type="ECO:0000313" key="1">
    <source>
        <dbReference type="EMBL" id="SOC38340.1"/>
    </source>
</evidence>
<proteinExistence type="predicted"/>
<gene>
    <name evidence="1" type="ORF">SAMN05877842_104101</name>
</gene>
<protein>
    <submittedName>
        <fullName evidence="1">Uncharacterized protein</fullName>
    </submittedName>
</protein>
<evidence type="ECO:0000313" key="2">
    <source>
        <dbReference type="Proteomes" id="UP000219252"/>
    </source>
</evidence>
<sequence length="120" mass="14145">MNNIIDFLQLKQKKQTAKLEKVFLKANSLQQPELINQLVEDKELAVQDHKMFLAFLTYLEEKQIEPATIFNAVLTLPKHQFEAQYGMNWHSVVQLCFTFLTILKESDPIQYEQFISQEQI</sequence>
<accession>A0A285U8U9</accession>
<keyword evidence="2" id="KW-1185">Reference proteome</keyword>
<organism evidence="1 2">
    <name type="scientific">Ureibacillus acetophenoni</name>
    <dbReference type="NCBI Taxonomy" id="614649"/>
    <lineage>
        <taxon>Bacteria</taxon>
        <taxon>Bacillati</taxon>
        <taxon>Bacillota</taxon>
        <taxon>Bacilli</taxon>
        <taxon>Bacillales</taxon>
        <taxon>Caryophanaceae</taxon>
        <taxon>Ureibacillus</taxon>
    </lineage>
</organism>
<dbReference type="RefSeq" id="WP_097149100.1">
    <property type="nucleotide sequence ID" value="NZ_OBQC01000004.1"/>
</dbReference>
<dbReference type="Proteomes" id="UP000219252">
    <property type="component" value="Unassembled WGS sequence"/>
</dbReference>
<name>A0A285U8U9_9BACL</name>
<dbReference type="OrthoDB" id="2738349at2"/>
<reference evidence="2" key="1">
    <citation type="submission" date="2017-08" db="EMBL/GenBank/DDBJ databases">
        <authorList>
            <person name="Varghese N."/>
            <person name="Submissions S."/>
        </authorList>
    </citation>
    <scope>NUCLEOTIDE SEQUENCE [LARGE SCALE GENOMIC DNA]</scope>
    <source>
        <strain evidence="2">JC23</strain>
    </source>
</reference>